<dbReference type="Pfam" id="PF00651">
    <property type="entry name" value="BTB"/>
    <property type="match status" value="1"/>
</dbReference>
<dbReference type="SUPFAM" id="SSF54695">
    <property type="entry name" value="POZ domain"/>
    <property type="match status" value="1"/>
</dbReference>
<comment type="caution">
    <text evidence="2">The sequence shown here is derived from an EMBL/GenBank/DDBJ whole genome shotgun (WGS) entry which is preliminary data.</text>
</comment>
<dbReference type="CDD" id="cd01165">
    <property type="entry name" value="BTB_POZ"/>
    <property type="match status" value="1"/>
</dbReference>
<dbReference type="Gene3D" id="3.30.710.10">
    <property type="entry name" value="Potassium Channel Kv1.1, Chain A"/>
    <property type="match status" value="1"/>
</dbReference>
<reference evidence="2" key="1">
    <citation type="journal article" date="2020" name="Stud. Mycol.">
        <title>101 Dothideomycetes genomes: a test case for predicting lifestyles and emergence of pathogens.</title>
        <authorList>
            <person name="Haridas S."/>
            <person name="Albert R."/>
            <person name="Binder M."/>
            <person name="Bloem J."/>
            <person name="Labutti K."/>
            <person name="Salamov A."/>
            <person name="Andreopoulos B."/>
            <person name="Baker S."/>
            <person name="Barry K."/>
            <person name="Bills G."/>
            <person name="Bluhm B."/>
            <person name="Cannon C."/>
            <person name="Castanera R."/>
            <person name="Culley D."/>
            <person name="Daum C."/>
            <person name="Ezra D."/>
            <person name="Gonzalez J."/>
            <person name="Henrissat B."/>
            <person name="Kuo A."/>
            <person name="Liang C."/>
            <person name="Lipzen A."/>
            <person name="Lutzoni F."/>
            <person name="Magnuson J."/>
            <person name="Mondo S."/>
            <person name="Nolan M."/>
            <person name="Ohm R."/>
            <person name="Pangilinan J."/>
            <person name="Park H.-J."/>
            <person name="Ramirez L."/>
            <person name="Alfaro M."/>
            <person name="Sun H."/>
            <person name="Tritt A."/>
            <person name="Yoshinaga Y."/>
            <person name="Zwiers L.-H."/>
            <person name="Turgeon B."/>
            <person name="Goodwin S."/>
            <person name="Spatafora J."/>
            <person name="Crous P."/>
            <person name="Grigoriev I."/>
        </authorList>
    </citation>
    <scope>NUCLEOTIDE SEQUENCE</scope>
    <source>
        <strain evidence="2">CBS 110217</strain>
    </source>
</reference>
<dbReference type="PANTHER" id="PTHR47843">
    <property type="entry name" value="BTB DOMAIN-CONTAINING PROTEIN-RELATED"/>
    <property type="match status" value="1"/>
</dbReference>
<dbReference type="PANTHER" id="PTHR47843:SF2">
    <property type="entry name" value="BTB DOMAIN-CONTAINING PROTEIN"/>
    <property type="match status" value="1"/>
</dbReference>
<feature type="domain" description="BTB" evidence="1">
    <location>
        <begin position="50"/>
        <end position="119"/>
    </location>
</feature>
<dbReference type="SMART" id="SM00225">
    <property type="entry name" value="BTB"/>
    <property type="match status" value="1"/>
</dbReference>
<dbReference type="PROSITE" id="PS50097">
    <property type="entry name" value="BTB"/>
    <property type="match status" value="1"/>
</dbReference>
<dbReference type="Proteomes" id="UP000799777">
    <property type="component" value="Unassembled WGS sequence"/>
</dbReference>
<keyword evidence="3" id="KW-1185">Reference proteome</keyword>
<dbReference type="InterPro" id="IPR011333">
    <property type="entry name" value="SKP1/BTB/POZ_sf"/>
</dbReference>
<dbReference type="OrthoDB" id="194443at2759"/>
<protein>
    <recommendedName>
        <fullName evidence="1">BTB domain-containing protein</fullName>
    </recommendedName>
</protein>
<dbReference type="AlphaFoldDB" id="A0A9P4HKS1"/>
<organism evidence="2 3">
    <name type="scientific">Setomelanomma holmii</name>
    <dbReference type="NCBI Taxonomy" id="210430"/>
    <lineage>
        <taxon>Eukaryota</taxon>
        <taxon>Fungi</taxon>
        <taxon>Dikarya</taxon>
        <taxon>Ascomycota</taxon>
        <taxon>Pezizomycotina</taxon>
        <taxon>Dothideomycetes</taxon>
        <taxon>Pleosporomycetidae</taxon>
        <taxon>Pleosporales</taxon>
        <taxon>Pleosporineae</taxon>
        <taxon>Phaeosphaeriaceae</taxon>
        <taxon>Setomelanomma</taxon>
    </lineage>
</organism>
<evidence type="ECO:0000259" key="1">
    <source>
        <dbReference type="PROSITE" id="PS50097"/>
    </source>
</evidence>
<name>A0A9P4HKS1_9PLEO</name>
<evidence type="ECO:0000313" key="2">
    <source>
        <dbReference type="EMBL" id="KAF2035330.1"/>
    </source>
</evidence>
<gene>
    <name evidence="2" type="ORF">EK21DRAFT_106870</name>
</gene>
<accession>A0A9P4HKS1</accession>
<dbReference type="EMBL" id="ML978157">
    <property type="protein sequence ID" value="KAF2035330.1"/>
    <property type="molecule type" value="Genomic_DNA"/>
</dbReference>
<dbReference type="InterPro" id="IPR000210">
    <property type="entry name" value="BTB/POZ_dom"/>
</dbReference>
<evidence type="ECO:0000313" key="3">
    <source>
        <dbReference type="Proteomes" id="UP000799777"/>
    </source>
</evidence>
<sequence>MARQSDELSCGSNDLVDASSAQDIHHIIQRHRQSRGVEKLQRRISAPNPAFTTIVVGPDGVRFVVHEALLVYHSDFFRAALTGHFKEATDKTIKLVEDDPGYFEIFVHWLYHQRFPDKARNDAMELVQFYLDHGQMYAEAFSIGALVSLYVIGDKYQIRGLRLDAINEISRQVCEPRTVPLPHEIDIAYVFEHLHPETPLCRFISDAVCYHESPTTYDSKTIDSLPFLRSIWRRYAVLVHDDCGHGADPGAYKLRLCDYHEHADDVEKEACQNVRSTKGKRVREAIRS</sequence>
<proteinExistence type="predicted"/>